<gene>
    <name evidence="1" type="ORF">ACFQNG_06625</name>
</gene>
<sequence length="52" mass="6004">MSMVKAMVKKAYRGVLFLVFLSILMLVTVLLMTFLADPQAMYDHIRHTFGVR</sequence>
<comment type="caution">
    <text evidence="1">The sequence shown here is derived from an EMBL/GenBank/DDBJ whole genome shotgun (WGS) entry which is preliminary data.</text>
</comment>
<protein>
    <submittedName>
        <fullName evidence="1">Uncharacterized protein</fullName>
    </submittedName>
</protein>
<dbReference type="Proteomes" id="UP001596500">
    <property type="component" value="Unassembled WGS sequence"/>
</dbReference>
<reference evidence="2" key="1">
    <citation type="journal article" date="2019" name="Int. J. Syst. Evol. Microbiol.">
        <title>The Global Catalogue of Microorganisms (GCM) 10K type strain sequencing project: providing services to taxonomists for standard genome sequencing and annotation.</title>
        <authorList>
            <consortium name="The Broad Institute Genomics Platform"/>
            <consortium name="The Broad Institute Genome Sequencing Center for Infectious Disease"/>
            <person name="Wu L."/>
            <person name="Ma J."/>
        </authorList>
    </citation>
    <scope>NUCLEOTIDE SEQUENCE [LARGE SCALE GENOMIC DNA]</scope>
    <source>
        <strain evidence="2">CGMCC 1.12942</strain>
    </source>
</reference>
<name>A0ABW2RIR3_9BACL</name>
<dbReference type="EMBL" id="JBHTBW010000019">
    <property type="protein sequence ID" value="MFC7440823.1"/>
    <property type="molecule type" value="Genomic_DNA"/>
</dbReference>
<dbReference type="RefSeq" id="WP_379864108.1">
    <property type="nucleotide sequence ID" value="NZ_JBHTBW010000019.1"/>
</dbReference>
<evidence type="ECO:0000313" key="1">
    <source>
        <dbReference type="EMBL" id="MFC7440823.1"/>
    </source>
</evidence>
<organism evidence="1 2">
    <name type="scientific">Laceyella putida</name>
    <dbReference type="NCBI Taxonomy" id="110101"/>
    <lineage>
        <taxon>Bacteria</taxon>
        <taxon>Bacillati</taxon>
        <taxon>Bacillota</taxon>
        <taxon>Bacilli</taxon>
        <taxon>Bacillales</taxon>
        <taxon>Thermoactinomycetaceae</taxon>
        <taxon>Laceyella</taxon>
    </lineage>
</organism>
<proteinExistence type="predicted"/>
<keyword evidence="2" id="KW-1185">Reference proteome</keyword>
<evidence type="ECO:0000313" key="2">
    <source>
        <dbReference type="Proteomes" id="UP001596500"/>
    </source>
</evidence>
<accession>A0ABW2RIR3</accession>